<dbReference type="Proteomes" id="UP000198372">
    <property type="component" value="Unassembled WGS sequence"/>
</dbReference>
<evidence type="ECO:0000313" key="2">
    <source>
        <dbReference type="Proteomes" id="UP000198372"/>
    </source>
</evidence>
<dbReference type="AlphaFoldDB" id="A0A238FL72"/>
<name>A0A238FL72_9BASI</name>
<protein>
    <submittedName>
        <fullName evidence="1">BQ2448_4520 protein</fullName>
    </submittedName>
</protein>
<gene>
    <name evidence="1" type="ORF">BQ2448_4520</name>
</gene>
<sequence length="177" mass="20603">MPPTAYTEAALLSATIQRQKASLEWWRNSGLDLKIGPVLDYASKEGTLEYLDWWANSGLPCPYSKAALRYISQMGNIALLDWWKHSRFKMDYDKDVILIATRYGQTRSLSWWLESGLDVEYRFFDIEEALEDSVTGKDESQKWWEALGYDVGMSQTEWTRVRNFRVQRKELTAGGRN</sequence>
<dbReference type="SUPFAM" id="SSF140860">
    <property type="entry name" value="Pseudo ankyrin repeat-like"/>
    <property type="match status" value="1"/>
</dbReference>
<dbReference type="EMBL" id="FMSP01000008">
    <property type="protein sequence ID" value="SCV71826.1"/>
    <property type="molecule type" value="Genomic_DNA"/>
</dbReference>
<evidence type="ECO:0000313" key="1">
    <source>
        <dbReference type="EMBL" id="SCV71826.1"/>
    </source>
</evidence>
<dbReference type="OrthoDB" id="70387at2759"/>
<organism evidence="1 2">
    <name type="scientific">Microbotryum intermedium</name>
    <dbReference type="NCBI Taxonomy" id="269621"/>
    <lineage>
        <taxon>Eukaryota</taxon>
        <taxon>Fungi</taxon>
        <taxon>Dikarya</taxon>
        <taxon>Basidiomycota</taxon>
        <taxon>Pucciniomycotina</taxon>
        <taxon>Microbotryomycetes</taxon>
        <taxon>Microbotryales</taxon>
        <taxon>Microbotryaceae</taxon>
        <taxon>Microbotryum</taxon>
    </lineage>
</organism>
<accession>A0A238FL72</accession>
<proteinExistence type="predicted"/>
<dbReference type="STRING" id="269621.A0A238FL72"/>
<reference evidence="2" key="1">
    <citation type="submission" date="2016-09" db="EMBL/GenBank/DDBJ databases">
        <authorList>
            <person name="Jeantristanb JTB J.-T."/>
            <person name="Ricardo R."/>
        </authorList>
    </citation>
    <scope>NUCLEOTIDE SEQUENCE [LARGE SCALE GENOMIC DNA]</scope>
</reference>
<keyword evidence="2" id="KW-1185">Reference proteome</keyword>